<evidence type="ECO:0000256" key="1">
    <source>
        <dbReference type="ARBA" id="ARBA00007920"/>
    </source>
</evidence>
<dbReference type="Gene3D" id="3.40.50.300">
    <property type="entry name" value="P-loop containing nucleotide triphosphate hydrolases"/>
    <property type="match status" value="1"/>
</dbReference>
<dbReference type="InterPro" id="IPR004155">
    <property type="entry name" value="PBS_lyase_HEAT"/>
</dbReference>
<dbReference type="PANTHER" id="PTHR12697:SF5">
    <property type="entry name" value="DEOXYHYPUSINE HYDROXYLASE"/>
    <property type="match status" value="1"/>
</dbReference>
<dbReference type="EMBL" id="CAAKMV010000127">
    <property type="protein sequence ID" value="VIO56946.1"/>
    <property type="molecule type" value="Genomic_DNA"/>
</dbReference>
<dbReference type="InterPro" id="IPR007111">
    <property type="entry name" value="NACHT_NTPase"/>
</dbReference>
<evidence type="ECO:0000256" key="3">
    <source>
        <dbReference type="PROSITE-ProRule" id="PRU00103"/>
    </source>
</evidence>
<organism evidence="6">
    <name type="scientific">Gibberella zeae</name>
    <name type="common">Wheat head blight fungus</name>
    <name type="synonym">Fusarium graminearum</name>
    <dbReference type="NCBI Taxonomy" id="5518"/>
    <lineage>
        <taxon>Eukaryota</taxon>
        <taxon>Fungi</taxon>
        <taxon>Dikarya</taxon>
        <taxon>Ascomycota</taxon>
        <taxon>Pezizomycotina</taxon>
        <taxon>Sordariomycetes</taxon>
        <taxon>Hypocreomycetidae</taxon>
        <taxon>Hypocreales</taxon>
        <taxon>Nectriaceae</taxon>
        <taxon>Fusarium</taxon>
    </lineage>
</organism>
<dbReference type="SUPFAM" id="SSF48371">
    <property type="entry name" value="ARM repeat"/>
    <property type="match status" value="1"/>
</dbReference>
<proteinExistence type="inferred from homology"/>
<name>A0A4E9DBJ3_GIBZA</name>
<dbReference type="SUPFAM" id="SSF53474">
    <property type="entry name" value="alpha/beta-Hydrolases"/>
    <property type="match status" value="1"/>
</dbReference>
<keyword evidence="4" id="KW-0812">Transmembrane</keyword>
<dbReference type="Pfam" id="PF05729">
    <property type="entry name" value="NACHT"/>
    <property type="match status" value="1"/>
</dbReference>
<dbReference type="PROSITE" id="PS50837">
    <property type="entry name" value="NACHT"/>
    <property type="match status" value="1"/>
</dbReference>
<dbReference type="PANTHER" id="PTHR12697">
    <property type="entry name" value="PBS LYASE HEAT-LIKE PROTEIN"/>
    <property type="match status" value="1"/>
</dbReference>
<dbReference type="Pfam" id="PF13646">
    <property type="entry name" value="HEAT_2"/>
    <property type="match status" value="4"/>
</dbReference>
<dbReference type="InterPro" id="IPR027417">
    <property type="entry name" value="P-loop_NTPase"/>
</dbReference>
<dbReference type="Gene3D" id="1.25.10.10">
    <property type="entry name" value="Leucine-rich Repeat Variant"/>
    <property type="match status" value="4"/>
</dbReference>
<dbReference type="Pfam" id="PF23238">
    <property type="entry name" value="DUF7068"/>
    <property type="match status" value="1"/>
</dbReference>
<dbReference type="Gene3D" id="3.40.50.1820">
    <property type="entry name" value="alpha/beta hydrolase"/>
    <property type="match status" value="1"/>
</dbReference>
<dbReference type="Pfam" id="PF05057">
    <property type="entry name" value="DUF676"/>
    <property type="match status" value="1"/>
</dbReference>
<dbReference type="InterPro" id="IPR016024">
    <property type="entry name" value="ARM-type_fold"/>
</dbReference>
<feature type="domain" description="NACHT" evidence="5">
    <location>
        <begin position="403"/>
        <end position="535"/>
    </location>
</feature>
<feature type="transmembrane region" description="Helical" evidence="4">
    <location>
        <begin position="12"/>
        <end position="31"/>
    </location>
</feature>
<evidence type="ECO:0000259" key="5">
    <source>
        <dbReference type="PROSITE" id="PS50837"/>
    </source>
</evidence>
<keyword evidence="4" id="KW-1133">Transmembrane helix</keyword>
<gene>
    <name evidence="6" type="ORF">FUG_LOCUS237145</name>
</gene>
<dbReference type="InterPro" id="IPR021133">
    <property type="entry name" value="HEAT_type_2"/>
</dbReference>
<sequence length="1496" mass="166741">MSTINGSPSVTRGAFFAAGVVAVFVTVYPLATKVQRRNETSRPDGITIVHDPTSPKFEIVAVHGLGAHPVHTWEGKPSTGSLSKLHLLRDLLREDFPTARISSFAYNSDWLVDAPEKTAQQIGRRLLEKLSQHRGDSQRLPIIFIGHSFGGIVIKEALCAADTSSNILEDTCGIIFLGTPHQGSSLSTPAALLSQLTGFLGSNNTLLLNLRRNHSQLSDLEDRFRPLVQVKPVISFYETKPAYLLGLSIGCIVDRESARGSSIEPVGIDTDHAGLNKFDSPKHPGYQALKDAVKKLRVKSLLEQADDHIREKHYTSERLKIERLSGDPLLMDQCYINLSIVDHIKTNAKARNQSEDSNSTSQLSPFSLFARQKVEMPIAEIQVRLADVFNERKEPDGNILLPRRVLVRGRAGVGKTTLCKKMVHDFIRNKMWHETFDRVLWVPLRNLKQRAGLGYDLRTLFDHEFFRFSGEHKKSDGTRFARELYKTLTLGRTLFILDGWDEVAGTSKDDDMFAFLYELLSQPNVIITSRPSATLPHGIDVDLELETIGFSPAQVDEYIEKTHGENVDELKAFLRSHELVRCLVRIPVQLDAFCYCWGDIGSDREKKPETMTTLYQAIQTSLCKKDAARLEKIKAESLTTASQSFIEKYVKDELRFLEHLAFAGLAADKIEFNLSDRNRVNEDSSLLLDLDKSLPCLSFLRTSDPSAKSAHQLYHFIHLTFQEYFAARYFVRHWTEKREKREMQYTLFEKKSTRVVHPIDFLQKHKYDAGYDIMWRFVAGLLDDADEYQSARFFEEIEKEPADLLGPTHQRLVMHCLSEATSLPDEIRGSRERRLAEWVLFEIDYTGSSTLVRESELPDRVLCDVLSISGKKKVVLGALGSSERVFSHSITTALTQLLKDKDSDVRYYAAEAIGNQSILSDTTVATLMELLKDEDSDIRSSAARAIGKQSILLDTTVAALVELLKDEDSSVRYHAAEAIGNQSILSDTTVAALVKLLKHKDRSVRYYAAEAIGNQSILSDTTVATLVELFKDKDSSIRYHAAEAIGNQSTLSDTTVATLIELIKDKDSDIRYHAAEAIGNQSILSDTTVATLVELIKDKDSDIRSSAARAIGKQSILLDTTVAALVELLKDEDSSVRSSAARAIGKQSILSDTIVAALVELFKDKDSDIRYYAARAIGKQSILSDTTVAALMELIKDKDSDARYHAAEAIGNQSILSDTTVAALVKLLKHEDSSIRSSAARAIGKQSILSDTTVAALMELIKDKDSDARYHAAEAIGNQSILSDTTVAALVKLLKHKDRSVRYYAAEAIGNQSILSDTTVATLVELIKDKDSDIRSSAARAIGKQSILLDTTVAALIKLLKHEDRSVRYHAAEAVGNEPTLIGRIAEVLGLSAQSQSQTPGATQTLRHIQHIEPLYKSFLRQGFKQQFSLYNSDSLLIINQSSGLRMALLDKNKDAFRVSVRNAQRELREAYDYLIWESLEGMSSQEQVSRFVGRL</sequence>
<dbReference type="InterPro" id="IPR007751">
    <property type="entry name" value="DUF676_lipase-like"/>
</dbReference>
<keyword evidence="4" id="KW-0472">Membrane</keyword>
<protein>
    <recommendedName>
        <fullName evidence="5">NACHT domain-containing protein</fullName>
    </recommendedName>
</protein>
<dbReference type="PROSITE" id="PS50077">
    <property type="entry name" value="HEAT_REPEAT"/>
    <property type="match status" value="1"/>
</dbReference>
<dbReference type="InterPro" id="IPR011989">
    <property type="entry name" value="ARM-like"/>
</dbReference>
<dbReference type="SMART" id="SM00567">
    <property type="entry name" value="EZ_HEAT"/>
    <property type="match status" value="14"/>
</dbReference>
<reference evidence="6" key="1">
    <citation type="submission" date="2019-04" db="EMBL/GenBank/DDBJ databases">
        <authorList>
            <person name="Melise S."/>
            <person name="Noan J."/>
            <person name="Okalmin O."/>
        </authorList>
    </citation>
    <scope>NUCLEOTIDE SEQUENCE</scope>
    <source>
        <strain evidence="6">FN9</strain>
    </source>
</reference>
<evidence type="ECO:0000313" key="6">
    <source>
        <dbReference type="EMBL" id="VIO56946.1"/>
    </source>
</evidence>
<evidence type="ECO:0000256" key="2">
    <source>
        <dbReference type="ARBA" id="ARBA00045876"/>
    </source>
</evidence>
<dbReference type="SUPFAM" id="SSF52540">
    <property type="entry name" value="P-loop containing nucleoside triphosphate hydrolases"/>
    <property type="match status" value="1"/>
</dbReference>
<evidence type="ECO:0000256" key="4">
    <source>
        <dbReference type="SAM" id="Phobius"/>
    </source>
</evidence>
<comment type="similarity">
    <text evidence="1">Belongs to the putative lipase ROG1 family.</text>
</comment>
<comment type="function">
    <text evidence="2">Catalyzes the hydroxylation of the N(6)-(4-aminobutyl)-L-lysine intermediate produced by deoxyhypusine synthase/DHPS on a critical lysine of the eukaryotic translation initiation factor 5A/eIF-5A. This is the second step of the post-translational modification of that lysine into an unusual amino acid residue named hypusine. Hypusination is unique to mature eIF-5A factor and is essential for its function.</text>
</comment>
<dbReference type="InterPro" id="IPR055496">
    <property type="entry name" value="DUF7068"/>
</dbReference>
<feature type="repeat" description="HEAT" evidence="3">
    <location>
        <begin position="923"/>
        <end position="959"/>
    </location>
</feature>
<dbReference type="InterPro" id="IPR029058">
    <property type="entry name" value="AB_hydrolase_fold"/>
</dbReference>
<accession>A0A4E9DBJ3</accession>
<dbReference type="GO" id="GO:0016491">
    <property type="term" value="F:oxidoreductase activity"/>
    <property type="evidence" value="ECO:0007669"/>
    <property type="project" value="TreeGrafter"/>
</dbReference>